<accession>X1TR27</accession>
<comment type="caution">
    <text evidence="1">The sequence shown here is derived from an EMBL/GenBank/DDBJ whole genome shotgun (WGS) entry which is preliminary data.</text>
</comment>
<gene>
    <name evidence="1" type="ORF">S12H4_50657</name>
</gene>
<dbReference type="EMBL" id="BARW01031928">
    <property type="protein sequence ID" value="GAJ07724.1"/>
    <property type="molecule type" value="Genomic_DNA"/>
</dbReference>
<sequence length="53" mass="5671">AKIRLNTGTGAVRKRSAVSTVSIEIQIPIQNALGTSWARMCGYPKWIDPTAAA</sequence>
<organism evidence="1">
    <name type="scientific">marine sediment metagenome</name>
    <dbReference type="NCBI Taxonomy" id="412755"/>
    <lineage>
        <taxon>unclassified sequences</taxon>
        <taxon>metagenomes</taxon>
        <taxon>ecological metagenomes</taxon>
    </lineage>
</organism>
<dbReference type="AlphaFoldDB" id="X1TR27"/>
<protein>
    <submittedName>
        <fullName evidence="1">Uncharacterized protein</fullName>
    </submittedName>
</protein>
<reference evidence="1" key="1">
    <citation type="journal article" date="2014" name="Front. Microbiol.">
        <title>High frequency of phylogenetically diverse reductive dehalogenase-homologous genes in deep subseafloor sedimentary metagenomes.</title>
        <authorList>
            <person name="Kawai M."/>
            <person name="Futagami T."/>
            <person name="Toyoda A."/>
            <person name="Takaki Y."/>
            <person name="Nishi S."/>
            <person name="Hori S."/>
            <person name="Arai W."/>
            <person name="Tsubouchi T."/>
            <person name="Morono Y."/>
            <person name="Uchiyama I."/>
            <person name="Ito T."/>
            <person name="Fujiyama A."/>
            <person name="Inagaki F."/>
            <person name="Takami H."/>
        </authorList>
    </citation>
    <scope>NUCLEOTIDE SEQUENCE</scope>
    <source>
        <strain evidence="1">Expedition CK06-06</strain>
    </source>
</reference>
<evidence type="ECO:0000313" key="1">
    <source>
        <dbReference type="EMBL" id="GAJ07724.1"/>
    </source>
</evidence>
<proteinExistence type="predicted"/>
<feature type="non-terminal residue" evidence="1">
    <location>
        <position position="1"/>
    </location>
</feature>
<name>X1TR27_9ZZZZ</name>